<comment type="caution">
    <text evidence="9">The sequence shown here is derived from an EMBL/GenBank/DDBJ whole genome shotgun (WGS) entry which is preliminary data.</text>
</comment>
<evidence type="ECO:0000256" key="4">
    <source>
        <dbReference type="ARBA" id="ARBA00022839"/>
    </source>
</evidence>
<dbReference type="EMBL" id="SLYC01000012">
    <property type="protein sequence ID" value="TCQ02892.1"/>
    <property type="molecule type" value="Genomic_DNA"/>
</dbReference>
<keyword evidence="3 5" id="KW-0378">Hydrolase</keyword>
<evidence type="ECO:0000256" key="5">
    <source>
        <dbReference type="HAMAP-Rule" id="MF_00378"/>
    </source>
</evidence>
<evidence type="ECO:0000313" key="9">
    <source>
        <dbReference type="EMBL" id="TCQ02892.1"/>
    </source>
</evidence>
<dbReference type="InterPro" id="IPR025824">
    <property type="entry name" value="OB-fold_nuc-bd_dom"/>
</dbReference>
<proteinExistence type="inferred from homology"/>
<dbReference type="GO" id="GO:0009318">
    <property type="term" value="C:exodeoxyribonuclease VII complex"/>
    <property type="evidence" value="ECO:0007669"/>
    <property type="project" value="UniProtKB-UniRule"/>
</dbReference>
<comment type="function">
    <text evidence="5">Bidirectionally degrades single-stranded DNA into large acid-insoluble oligonucleotides, which are then degraded further into small acid-soluble oligonucleotides.</text>
</comment>
<comment type="catalytic activity">
    <reaction evidence="5 6">
        <text>Exonucleolytic cleavage in either 5'- to 3'- or 3'- to 5'-direction to yield nucleoside 5'-phosphates.</text>
        <dbReference type="EC" id="3.1.11.6"/>
    </reaction>
</comment>
<dbReference type="PANTHER" id="PTHR30008:SF0">
    <property type="entry name" value="EXODEOXYRIBONUCLEASE 7 LARGE SUBUNIT"/>
    <property type="match status" value="1"/>
</dbReference>
<evidence type="ECO:0000256" key="6">
    <source>
        <dbReference type="RuleBase" id="RU004355"/>
    </source>
</evidence>
<protein>
    <recommendedName>
        <fullName evidence="5">Exodeoxyribonuclease 7 large subunit</fullName>
        <ecNumber evidence="5">3.1.11.6</ecNumber>
    </recommendedName>
    <alternativeName>
        <fullName evidence="5">Exodeoxyribonuclease VII large subunit</fullName>
        <shortName evidence="5">Exonuclease VII large subunit</shortName>
    </alternativeName>
</protein>
<evidence type="ECO:0000256" key="1">
    <source>
        <dbReference type="ARBA" id="ARBA00022490"/>
    </source>
</evidence>
<dbReference type="InterPro" id="IPR020579">
    <property type="entry name" value="Exonuc_VII_lsu_C"/>
</dbReference>
<dbReference type="Proteomes" id="UP000295504">
    <property type="component" value="Unassembled WGS sequence"/>
</dbReference>
<dbReference type="GO" id="GO:0005737">
    <property type="term" value="C:cytoplasm"/>
    <property type="evidence" value="ECO:0007669"/>
    <property type="project" value="UniProtKB-SubCell"/>
</dbReference>
<dbReference type="AlphaFoldDB" id="A0A4R2TKH4"/>
<dbReference type="EC" id="3.1.11.6" evidence="5"/>
<dbReference type="CDD" id="cd04489">
    <property type="entry name" value="ExoVII_LU_OBF"/>
    <property type="match status" value="1"/>
</dbReference>
<accession>A0A4R2TKH4</accession>
<name>A0A4R2TKH4_9FIRM</name>
<gene>
    <name evidence="5" type="primary">xseA</name>
    <name evidence="9" type="ORF">EDD79_101221</name>
</gene>
<reference evidence="9 10" key="1">
    <citation type="submission" date="2019-03" db="EMBL/GenBank/DDBJ databases">
        <title>Genomic Encyclopedia of Type Strains, Phase IV (KMG-IV): sequencing the most valuable type-strain genomes for metagenomic binning, comparative biology and taxonomic classification.</title>
        <authorList>
            <person name="Goeker M."/>
        </authorList>
    </citation>
    <scope>NUCLEOTIDE SEQUENCE [LARGE SCALE GENOMIC DNA]</scope>
    <source>
        <strain evidence="9 10">DSM 100013</strain>
    </source>
</reference>
<dbReference type="InterPro" id="IPR003753">
    <property type="entry name" value="Exonuc_VII_L"/>
</dbReference>
<dbReference type="HAMAP" id="MF_00378">
    <property type="entry name" value="Exonuc_7_L"/>
    <property type="match status" value="1"/>
</dbReference>
<keyword evidence="4 5" id="KW-0269">Exonuclease</keyword>
<dbReference type="GO" id="GO:0003676">
    <property type="term" value="F:nucleic acid binding"/>
    <property type="evidence" value="ECO:0007669"/>
    <property type="project" value="InterPro"/>
</dbReference>
<evidence type="ECO:0000256" key="2">
    <source>
        <dbReference type="ARBA" id="ARBA00022722"/>
    </source>
</evidence>
<feature type="domain" description="OB-fold nucleic acid binding" evidence="8">
    <location>
        <begin position="6"/>
        <end position="101"/>
    </location>
</feature>
<keyword evidence="10" id="KW-1185">Reference proteome</keyword>
<organism evidence="9 10">
    <name type="scientific">Serpentinicella alkaliphila</name>
    <dbReference type="NCBI Taxonomy" id="1734049"/>
    <lineage>
        <taxon>Bacteria</taxon>
        <taxon>Bacillati</taxon>
        <taxon>Bacillota</taxon>
        <taxon>Clostridia</taxon>
        <taxon>Peptostreptococcales</taxon>
        <taxon>Natronincolaceae</taxon>
        <taxon>Serpentinicella</taxon>
    </lineage>
</organism>
<evidence type="ECO:0000259" key="7">
    <source>
        <dbReference type="Pfam" id="PF02601"/>
    </source>
</evidence>
<sequence length="410" mass="46652">MRIKTLTVTQVTDYIKRILSSDPILYNLKVEGELSNVKEHGSGHIYFTLKDKNTKINCIMFKGNSEKLKMPLSNGMKVVVSGYISVYERDGQYQLYASQIDEVGLGNLHLAFEELKRKLEKEGLFDPANKKPLPKLPKKIGIVTSTTGAVIKDIITVIKRRYPYVHLLIYPSLVQGPEAPASISKAIEHFNRSNNVEVIILARGGGSLEELWAFNEEIVARSIYNSNIPIISAVGHETDFTISDFVADVRANTPSTAAELVLPNFYDCKNYINILNKRLHNSLNKKVDESRRKLKYLRNNYYLKYPLNRIYNEKQHLDRIHRELIKIISTRVDMAKNNLKYKAEQLNSLSPLSILSRGYSITCTENNEIIKGIDSVKVNDTINIHYLDGQALCKVVEVKEEGIYSESKKL</sequence>
<evidence type="ECO:0000313" key="10">
    <source>
        <dbReference type="Proteomes" id="UP000295504"/>
    </source>
</evidence>
<dbReference type="NCBIfam" id="TIGR00237">
    <property type="entry name" value="xseA"/>
    <property type="match status" value="1"/>
</dbReference>
<dbReference type="GO" id="GO:0008855">
    <property type="term" value="F:exodeoxyribonuclease VII activity"/>
    <property type="evidence" value="ECO:0007669"/>
    <property type="project" value="UniProtKB-UniRule"/>
</dbReference>
<evidence type="ECO:0000256" key="3">
    <source>
        <dbReference type="ARBA" id="ARBA00022801"/>
    </source>
</evidence>
<keyword evidence="1 5" id="KW-0963">Cytoplasm</keyword>
<dbReference type="OrthoDB" id="9802795at2"/>
<dbReference type="PANTHER" id="PTHR30008">
    <property type="entry name" value="EXODEOXYRIBONUCLEASE 7 LARGE SUBUNIT"/>
    <property type="match status" value="1"/>
</dbReference>
<dbReference type="Pfam" id="PF02601">
    <property type="entry name" value="Exonuc_VII_L"/>
    <property type="match status" value="1"/>
</dbReference>
<comment type="subunit">
    <text evidence="5">Heterooligomer composed of large and small subunits.</text>
</comment>
<feature type="domain" description="Exonuclease VII large subunit C-terminal" evidence="7">
    <location>
        <begin position="124"/>
        <end position="340"/>
    </location>
</feature>
<keyword evidence="2 5" id="KW-0540">Nuclease</keyword>
<comment type="subcellular location">
    <subcellularLocation>
        <location evidence="5 6">Cytoplasm</location>
    </subcellularLocation>
</comment>
<dbReference type="GO" id="GO:0006308">
    <property type="term" value="P:DNA catabolic process"/>
    <property type="evidence" value="ECO:0007669"/>
    <property type="project" value="UniProtKB-UniRule"/>
</dbReference>
<comment type="similarity">
    <text evidence="5 6">Belongs to the XseA family.</text>
</comment>
<evidence type="ECO:0000259" key="8">
    <source>
        <dbReference type="Pfam" id="PF13742"/>
    </source>
</evidence>
<dbReference type="RefSeq" id="WP_132848193.1">
    <property type="nucleotide sequence ID" value="NZ_CP058648.1"/>
</dbReference>
<dbReference type="Pfam" id="PF13742">
    <property type="entry name" value="tRNA_anti_2"/>
    <property type="match status" value="1"/>
</dbReference>